<dbReference type="InterPro" id="IPR002481">
    <property type="entry name" value="FUR"/>
</dbReference>
<dbReference type="STRING" id="907348.TresaDRAFT_0126"/>
<dbReference type="RefSeq" id="WP_002706319.1">
    <property type="nucleotide sequence ID" value="NZ_AGRW01000054.1"/>
</dbReference>
<dbReference type="Proteomes" id="UP000003571">
    <property type="component" value="Unassembled WGS sequence"/>
</dbReference>
<dbReference type="InterPro" id="IPR036390">
    <property type="entry name" value="WH_DNA-bd_sf"/>
</dbReference>
<reference evidence="1 2" key="1">
    <citation type="submission" date="2011-09" db="EMBL/GenBank/DDBJ databases">
        <title>The draft genome of Treponema saccharophilum DSM 2985.</title>
        <authorList>
            <consortium name="US DOE Joint Genome Institute (JGI-PGF)"/>
            <person name="Lucas S."/>
            <person name="Copeland A."/>
            <person name="Lapidus A."/>
            <person name="Glavina del Rio T."/>
            <person name="Dalin E."/>
            <person name="Tice H."/>
            <person name="Bruce D."/>
            <person name="Goodwin L."/>
            <person name="Pitluck S."/>
            <person name="Peters L."/>
            <person name="Kyrpides N."/>
            <person name="Mavromatis K."/>
            <person name="Ivanova N."/>
            <person name="Markowitz V."/>
            <person name="Cheng J.-F."/>
            <person name="Hugenholtz P."/>
            <person name="Woyke T."/>
            <person name="Wu D."/>
            <person name="Gronow S."/>
            <person name="Wellnitz S."/>
            <person name="Brambilla E."/>
            <person name="Klenk H.-P."/>
            <person name="Eisen J.A."/>
        </authorList>
    </citation>
    <scope>NUCLEOTIDE SEQUENCE [LARGE SCALE GENOMIC DNA]</scope>
    <source>
        <strain evidence="1 2">DSM 2985</strain>
    </source>
</reference>
<dbReference type="Gene3D" id="1.10.10.10">
    <property type="entry name" value="Winged helix-like DNA-binding domain superfamily/Winged helix DNA-binding domain"/>
    <property type="match status" value="1"/>
</dbReference>
<dbReference type="PATRIC" id="fig|907348.3.peg.2707"/>
<dbReference type="AlphaFoldDB" id="H7EP20"/>
<gene>
    <name evidence="1" type="ORF">TresaDRAFT_0126</name>
</gene>
<dbReference type="GO" id="GO:0003700">
    <property type="term" value="F:DNA-binding transcription factor activity"/>
    <property type="evidence" value="ECO:0007669"/>
    <property type="project" value="InterPro"/>
</dbReference>
<dbReference type="SUPFAM" id="SSF46785">
    <property type="entry name" value="Winged helix' DNA-binding domain"/>
    <property type="match status" value="1"/>
</dbReference>
<sequence length="78" mass="8998">MEEKFVEIVNAFKVNGGRVTEQRKRLISVILMNPGCTCKELYYLARERGCRIGRATVYRTIRSLEDMGFISKRAVVIL</sequence>
<dbReference type="Pfam" id="PF01475">
    <property type="entry name" value="FUR"/>
    <property type="match status" value="1"/>
</dbReference>
<dbReference type="EMBL" id="AGRW01000054">
    <property type="protein sequence ID" value="EIC00653.1"/>
    <property type="molecule type" value="Genomic_DNA"/>
</dbReference>
<name>H7EP20_9SPIR</name>
<proteinExistence type="predicted"/>
<comment type="caution">
    <text evidence="1">The sequence shown here is derived from an EMBL/GenBank/DDBJ whole genome shotgun (WGS) entry which is preliminary data.</text>
</comment>
<organism evidence="1 2">
    <name type="scientific">Treponema saccharophilum DSM 2985</name>
    <dbReference type="NCBI Taxonomy" id="907348"/>
    <lineage>
        <taxon>Bacteria</taxon>
        <taxon>Pseudomonadati</taxon>
        <taxon>Spirochaetota</taxon>
        <taxon>Spirochaetia</taxon>
        <taxon>Spirochaetales</taxon>
        <taxon>Treponemataceae</taxon>
        <taxon>Treponema</taxon>
    </lineage>
</organism>
<keyword evidence="2" id="KW-1185">Reference proteome</keyword>
<evidence type="ECO:0000313" key="2">
    <source>
        <dbReference type="Proteomes" id="UP000003571"/>
    </source>
</evidence>
<dbReference type="OrthoDB" id="8659436at2"/>
<dbReference type="InterPro" id="IPR036388">
    <property type="entry name" value="WH-like_DNA-bd_sf"/>
</dbReference>
<protein>
    <submittedName>
        <fullName evidence="1">Ferric-uptake regulator</fullName>
    </submittedName>
</protein>
<dbReference type="eggNOG" id="COG0735">
    <property type="taxonomic scope" value="Bacteria"/>
</dbReference>
<accession>H7EP20</accession>
<evidence type="ECO:0000313" key="1">
    <source>
        <dbReference type="EMBL" id="EIC00653.1"/>
    </source>
</evidence>